<reference evidence="1 2" key="1">
    <citation type="submission" date="2019-07" db="EMBL/GenBank/DDBJ databases">
        <title>Genomic Encyclopedia of Type Strains, Phase III (KMG-III): the genomes of soil and plant-associated and newly described type strains.</title>
        <authorList>
            <person name="Whitman W."/>
        </authorList>
    </citation>
    <scope>NUCLEOTIDE SEQUENCE [LARGE SCALE GENOMIC DNA]</scope>
    <source>
        <strain evidence="1 2">BL24</strain>
    </source>
</reference>
<dbReference type="RefSeq" id="WP_148931622.1">
    <property type="nucleotide sequence ID" value="NZ_VNHS01000009.1"/>
</dbReference>
<protein>
    <submittedName>
        <fullName evidence="1">Uncharacterized protein</fullName>
    </submittedName>
</protein>
<comment type="caution">
    <text evidence="1">The sequence shown here is derived from an EMBL/GenBank/DDBJ whole genome shotgun (WGS) entry which is preliminary data.</text>
</comment>
<keyword evidence="2" id="KW-1185">Reference proteome</keyword>
<name>A0A5S5C228_9BACL</name>
<evidence type="ECO:0000313" key="1">
    <source>
        <dbReference type="EMBL" id="TYP72023.1"/>
    </source>
</evidence>
<gene>
    <name evidence="1" type="ORF">BCM02_109302</name>
</gene>
<sequence length="123" mass="14447">MRLKSRPQTELRQVSKIFRLLYPLEDRLNDYIQAYTSSNSFGTVQVFFYTDLTDDNKVVNFLSFKDNILQVETSLNWNVFSKLERIEKEIHFINQLKTVAIEVAKKYGLDISGIECAFKKLLN</sequence>
<dbReference type="OrthoDB" id="2607772at2"/>
<dbReference type="Proteomes" id="UP000323257">
    <property type="component" value="Unassembled WGS sequence"/>
</dbReference>
<proteinExistence type="predicted"/>
<dbReference type="EMBL" id="VNHS01000009">
    <property type="protein sequence ID" value="TYP72023.1"/>
    <property type="molecule type" value="Genomic_DNA"/>
</dbReference>
<organism evidence="1 2">
    <name type="scientific">Paenibacillus methanolicus</name>
    <dbReference type="NCBI Taxonomy" id="582686"/>
    <lineage>
        <taxon>Bacteria</taxon>
        <taxon>Bacillati</taxon>
        <taxon>Bacillota</taxon>
        <taxon>Bacilli</taxon>
        <taxon>Bacillales</taxon>
        <taxon>Paenibacillaceae</taxon>
        <taxon>Paenibacillus</taxon>
    </lineage>
</organism>
<evidence type="ECO:0000313" key="2">
    <source>
        <dbReference type="Proteomes" id="UP000323257"/>
    </source>
</evidence>
<accession>A0A5S5C228</accession>
<dbReference type="AlphaFoldDB" id="A0A5S5C228"/>